<sequence>MQILPFYLVCDESASMSGEAVETINQALPELHQEISENPTVADKTRFALIGFSDRAAVLQPLSDLSELTSLPSLSAGGMTSFTSAFRVLRDSIEKDVTALKAEGHEVYRPVVFFLSDGLPTDFDWESALDDLKDQSKFRYAPKIIAFGISDADPAIIARVANFRAFMQNKDSVSPASALREFAKSLTRSIVTSATSMAAQGDNGFDLQVEEKIPDFTTLSLDKL</sequence>
<name>A0ACD5AL83_9ACTN</name>
<proteinExistence type="predicted"/>
<evidence type="ECO:0000313" key="1">
    <source>
        <dbReference type="EMBL" id="WWQ67942.1"/>
    </source>
</evidence>
<gene>
    <name evidence="1" type="ORF">V2W30_34500</name>
</gene>
<evidence type="ECO:0000313" key="2">
    <source>
        <dbReference type="Proteomes" id="UP001432251"/>
    </source>
</evidence>
<protein>
    <submittedName>
        <fullName evidence="1">VWA domain-containing protein</fullName>
    </submittedName>
</protein>
<dbReference type="EMBL" id="CP146022">
    <property type="protein sequence ID" value="WWQ67942.1"/>
    <property type="molecule type" value="Genomic_DNA"/>
</dbReference>
<keyword evidence="2" id="KW-1185">Reference proteome</keyword>
<organism evidence="1 2">
    <name type="scientific">Streptomyces citrinus</name>
    <dbReference type="NCBI Taxonomy" id="3118173"/>
    <lineage>
        <taxon>Bacteria</taxon>
        <taxon>Bacillati</taxon>
        <taxon>Actinomycetota</taxon>
        <taxon>Actinomycetes</taxon>
        <taxon>Kitasatosporales</taxon>
        <taxon>Streptomycetaceae</taxon>
        <taxon>Streptomyces</taxon>
    </lineage>
</organism>
<dbReference type="Proteomes" id="UP001432251">
    <property type="component" value="Chromosome"/>
</dbReference>
<accession>A0ACD5AL83</accession>
<reference evidence="1" key="1">
    <citation type="journal article" date="2025" name="Int. J. Syst. Evol. Microbiol.">
        <title>Streptomyces citrinus sp. nov., with yellow diffusible pigment.</title>
        <authorList>
            <person name="He Y."/>
            <person name="Yang E."/>
            <person name="Xu J."/>
            <person name="Sun Y."/>
            <person name="Sun L."/>
        </authorList>
    </citation>
    <scope>NUCLEOTIDE SEQUENCE</scope>
    <source>
        <strain evidence="1">Q6</strain>
    </source>
</reference>